<dbReference type="Proteomes" id="UP000050794">
    <property type="component" value="Unassembled WGS sequence"/>
</dbReference>
<name>A0A183UQ44_TOXCA</name>
<dbReference type="EMBL" id="UYWY01020559">
    <property type="protein sequence ID" value="VDM41935.1"/>
    <property type="molecule type" value="Genomic_DNA"/>
</dbReference>
<reference evidence="3" key="1">
    <citation type="submission" date="2016-06" db="UniProtKB">
        <authorList>
            <consortium name="WormBaseParasite"/>
        </authorList>
    </citation>
    <scope>IDENTIFICATION</scope>
</reference>
<proteinExistence type="predicted"/>
<evidence type="ECO:0000313" key="2">
    <source>
        <dbReference type="Proteomes" id="UP000050794"/>
    </source>
</evidence>
<protein>
    <submittedName>
        <fullName evidence="1 3">Uncharacterized protein</fullName>
    </submittedName>
</protein>
<evidence type="ECO:0000313" key="1">
    <source>
        <dbReference type="EMBL" id="VDM41935.1"/>
    </source>
</evidence>
<accession>A0A183UQ44</accession>
<dbReference type="AlphaFoldDB" id="A0A183UQ44"/>
<organism evidence="2 3">
    <name type="scientific">Toxocara canis</name>
    <name type="common">Canine roundworm</name>
    <dbReference type="NCBI Taxonomy" id="6265"/>
    <lineage>
        <taxon>Eukaryota</taxon>
        <taxon>Metazoa</taxon>
        <taxon>Ecdysozoa</taxon>
        <taxon>Nematoda</taxon>
        <taxon>Chromadorea</taxon>
        <taxon>Rhabditida</taxon>
        <taxon>Spirurina</taxon>
        <taxon>Ascaridomorpha</taxon>
        <taxon>Ascaridoidea</taxon>
        <taxon>Toxocaridae</taxon>
        <taxon>Toxocara</taxon>
    </lineage>
</organism>
<keyword evidence="2" id="KW-1185">Reference proteome</keyword>
<dbReference type="WBParaSite" id="TCNE_0001061401-mRNA-1">
    <property type="protein sequence ID" value="TCNE_0001061401-mRNA-1"/>
    <property type="gene ID" value="TCNE_0001061401"/>
</dbReference>
<sequence>MEIRAAVRNVMKPKERNENTLSKAYAFCCGGLLAGPHKRREVVVLMVFAVSRSIVVERADRFKRLIGRSYL</sequence>
<evidence type="ECO:0000313" key="3">
    <source>
        <dbReference type="WBParaSite" id="TCNE_0001061401-mRNA-1"/>
    </source>
</evidence>
<reference evidence="1 2" key="2">
    <citation type="submission" date="2018-11" db="EMBL/GenBank/DDBJ databases">
        <authorList>
            <consortium name="Pathogen Informatics"/>
        </authorList>
    </citation>
    <scope>NUCLEOTIDE SEQUENCE [LARGE SCALE GENOMIC DNA]</scope>
</reference>
<gene>
    <name evidence="1" type="ORF">TCNE_LOCUS10614</name>
</gene>